<sequence length="160" mass="18371">MMSADEIARLCATRNLKEKEGSVRTLQEELKMAETRMMSSSLVGKVLTNKLVNTEKVSRFGVSNMEWRLRLLPIIFLLFTFKTERTTVKCCRGDHGPLKMHLLSWRSRKKKGDIQRMKFNPVEIGRFRGSIISYVKEVDGGESGVCTRKYLRVQVAIAIE</sequence>
<name>A0AAD9WKW5_9ROSI</name>
<comment type="caution">
    <text evidence="1">The sequence shown here is derived from an EMBL/GenBank/DDBJ whole genome shotgun (WGS) entry which is preliminary data.</text>
</comment>
<protein>
    <submittedName>
        <fullName evidence="1">Uncharacterized protein</fullName>
    </submittedName>
</protein>
<gene>
    <name evidence="1" type="ORF">Ddye_029786</name>
</gene>
<reference evidence="1" key="1">
    <citation type="journal article" date="2023" name="Plant J.">
        <title>Genome sequences and population genomics provide insights into the demographic history, inbreeding, and mutation load of two 'living fossil' tree species of Dipteronia.</title>
        <authorList>
            <person name="Feng Y."/>
            <person name="Comes H.P."/>
            <person name="Chen J."/>
            <person name="Zhu S."/>
            <person name="Lu R."/>
            <person name="Zhang X."/>
            <person name="Li P."/>
            <person name="Qiu J."/>
            <person name="Olsen K.M."/>
            <person name="Qiu Y."/>
        </authorList>
    </citation>
    <scope>NUCLEOTIDE SEQUENCE</scope>
    <source>
        <strain evidence="1">KIB01</strain>
    </source>
</reference>
<accession>A0AAD9WKW5</accession>
<evidence type="ECO:0000313" key="2">
    <source>
        <dbReference type="Proteomes" id="UP001280121"/>
    </source>
</evidence>
<organism evidence="1 2">
    <name type="scientific">Dipteronia dyeriana</name>
    <dbReference type="NCBI Taxonomy" id="168575"/>
    <lineage>
        <taxon>Eukaryota</taxon>
        <taxon>Viridiplantae</taxon>
        <taxon>Streptophyta</taxon>
        <taxon>Embryophyta</taxon>
        <taxon>Tracheophyta</taxon>
        <taxon>Spermatophyta</taxon>
        <taxon>Magnoliopsida</taxon>
        <taxon>eudicotyledons</taxon>
        <taxon>Gunneridae</taxon>
        <taxon>Pentapetalae</taxon>
        <taxon>rosids</taxon>
        <taxon>malvids</taxon>
        <taxon>Sapindales</taxon>
        <taxon>Sapindaceae</taxon>
        <taxon>Hippocastanoideae</taxon>
        <taxon>Acereae</taxon>
        <taxon>Dipteronia</taxon>
    </lineage>
</organism>
<proteinExistence type="predicted"/>
<evidence type="ECO:0000313" key="1">
    <source>
        <dbReference type="EMBL" id="KAK2634994.1"/>
    </source>
</evidence>
<dbReference type="EMBL" id="JANJYI010000009">
    <property type="protein sequence ID" value="KAK2634994.1"/>
    <property type="molecule type" value="Genomic_DNA"/>
</dbReference>
<dbReference type="Proteomes" id="UP001280121">
    <property type="component" value="Unassembled WGS sequence"/>
</dbReference>
<keyword evidence="2" id="KW-1185">Reference proteome</keyword>
<dbReference type="AlphaFoldDB" id="A0AAD9WKW5"/>